<dbReference type="SUPFAM" id="SSF74650">
    <property type="entry name" value="Galactose mutarotase-like"/>
    <property type="match status" value="1"/>
</dbReference>
<dbReference type="AlphaFoldDB" id="E0SBC0"/>
<gene>
    <name evidence="5" type="primary">yeaD</name>
    <name evidence="5" type="ordered locus">Dda3937_03334</name>
</gene>
<dbReference type="GO" id="GO:0030246">
    <property type="term" value="F:carbohydrate binding"/>
    <property type="evidence" value="ECO:0007669"/>
    <property type="project" value="InterPro"/>
</dbReference>
<evidence type="ECO:0000256" key="2">
    <source>
        <dbReference type="ARBA" id="ARBA00005866"/>
    </source>
</evidence>
<dbReference type="STRING" id="198628.Dda3937_03334"/>
<dbReference type="Gene3D" id="2.70.98.10">
    <property type="match status" value="1"/>
</dbReference>
<keyword evidence="4 5" id="KW-0413">Isomerase</keyword>
<name>E0SBC0_DICD3</name>
<dbReference type="KEGG" id="ddd:Dda3937_03334"/>
<dbReference type="PANTHER" id="PTHR11122:SF13">
    <property type="entry name" value="GLUCOSE-6-PHOSPHATE 1-EPIMERASE"/>
    <property type="match status" value="1"/>
</dbReference>
<dbReference type="HOGENOM" id="CLU_048345_4_1_6"/>
<dbReference type="eggNOG" id="COG0676">
    <property type="taxonomic scope" value="Bacteria"/>
</dbReference>
<comment type="similarity">
    <text evidence="2">Belongs to the glucose-6-phosphate 1-epimerase family.</text>
</comment>
<proteinExistence type="inferred from homology"/>
<dbReference type="InterPro" id="IPR008183">
    <property type="entry name" value="Aldose_1/G6P_1-epimerase"/>
</dbReference>
<evidence type="ECO:0000256" key="4">
    <source>
        <dbReference type="ARBA" id="ARBA00023235"/>
    </source>
</evidence>
<sequence>MFNTRACCPATRIILGIQQDHQGKTNTMNDKIYSLPINNAITAHLSQRQLDQLPIIVVDHPQVRAAVALQGAHLISWQPKGEQPVLWLSDNTPFEHGVAIRGGVPICFPWFGPAAQPNHGFGRLLAWEFTSHSEDANGVTLTFTLRDSEQTRAAWPHAFTVLARIHLSAQECRMELECHGDYSITSALHTYFQIGEIGKIRISGLGNTFIDKVNDGKTDTQQGDLTFATRTDRIYTQPASLSLIEDPVLQRTIEVHHAHHSDVVAWNPGAELSRTISDMTDDGYQTFVCVETARVTQPLVATTQAPARLTSTIRLRK</sequence>
<evidence type="ECO:0000313" key="5">
    <source>
        <dbReference type="EMBL" id="ADM98389.1"/>
    </source>
</evidence>
<dbReference type="InterPro" id="IPR014718">
    <property type="entry name" value="GH-type_carb-bd"/>
</dbReference>
<dbReference type="GO" id="GO:0005975">
    <property type="term" value="P:carbohydrate metabolic process"/>
    <property type="evidence" value="ECO:0007669"/>
    <property type="project" value="InterPro"/>
</dbReference>
<accession>E0SBC0</accession>
<evidence type="ECO:0000256" key="1">
    <source>
        <dbReference type="ARBA" id="ARBA00001096"/>
    </source>
</evidence>
<dbReference type="EC" id="5.1.3.15" evidence="3"/>
<dbReference type="Proteomes" id="UP000006859">
    <property type="component" value="Chromosome"/>
</dbReference>
<dbReference type="InterPro" id="IPR011013">
    <property type="entry name" value="Gal_mutarotase_sf_dom"/>
</dbReference>
<organism evidence="5 6">
    <name type="scientific">Dickeya dadantii (strain 3937)</name>
    <name type="common">Erwinia chrysanthemi (strain 3937)</name>
    <dbReference type="NCBI Taxonomy" id="198628"/>
    <lineage>
        <taxon>Bacteria</taxon>
        <taxon>Pseudomonadati</taxon>
        <taxon>Pseudomonadota</taxon>
        <taxon>Gammaproteobacteria</taxon>
        <taxon>Enterobacterales</taxon>
        <taxon>Pectobacteriaceae</taxon>
        <taxon>Dickeya</taxon>
    </lineage>
</organism>
<evidence type="ECO:0000256" key="3">
    <source>
        <dbReference type="ARBA" id="ARBA00012083"/>
    </source>
</evidence>
<dbReference type="GO" id="GO:0047938">
    <property type="term" value="F:glucose-6-phosphate 1-epimerase activity"/>
    <property type="evidence" value="ECO:0007669"/>
    <property type="project" value="UniProtKB-EC"/>
</dbReference>
<dbReference type="PANTHER" id="PTHR11122">
    <property type="entry name" value="APOSPORY-ASSOCIATED PROTEIN C-RELATED"/>
    <property type="match status" value="1"/>
</dbReference>
<dbReference type="EMBL" id="CP002038">
    <property type="protein sequence ID" value="ADM98389.1"/>
    <property type="molecule type" value="Genomic_DNA"/>
</dbReference>
<protein>
    <recommendedName>
        <fullName evidence="3">glucose-6-phosphate 1-epimerase</fullName>
        <ecNumber evidence="3">5.1.3.15</ecNumber>
    </recommendedName>
</protein>
<dbReference type="CDD" id="cd09020">
    <property type="entry name" value="D-hex-6-P-epi_like"/>
    <property type="match status" value="1"/>
</dbReference>
<dbReference type="GO" id="GO:0005737">
    <property type="term" value="C:cytoplasm"/>
    <property type="evidence" value="ECO:0007669"/>
    <property type="project" value="TreeGrafter"/>
</dbReference>
<reference evidence="5 6" key="1">
    <citation type="journal article" date="2011" name="J. Bacteriol.">
        <title>Genome sequence of the plant-pathogenic bacterium Dickeya dadantii 3937.</title>
        <authorList>
            <person name="Glasner J.D."/>
            <person name="Yang C.H."/>
            <person name="Reverchon S."/>
            <person name="Hugouvieux-Cotte-Pattat N."/>
            <person name="Condemine G."/>
            <person name="Bohin J.P."/>
            <person name="Van Gijsegem F."/>
            <person name="Yang S."/>
            <person name="Franza T."/>
            <person name="Expert D."/>
            <person name="Plunkett G. III"/>
            <person name="San Francisco M.J."/>
            <person name="Charkowski A.O."/>
            <person name="Py B."/>
            <person name="Bell K."/>
            <person name="Rauscher L."/>
            <person name="Rodriguez-Palenzuela P."/>
            <person name="Toussaint A."/>
            <person name="Holeva M.C."/>
            <person name="He S.Y."/>
            <person name="Douet V."/>
            <person name="Boccara M."/>
            <person name="Blanco C."/>
            <person name="Toth I."/>
            <person name="Anderson B.D."/>
            <person name="Biehl B.S."/>
            <person name="Mau B."/>
            <person name="Flynn S.M."/>
            <person name="Barras F."/>
            <person name="Lindeberg M."/>
            <person name="Birch P.R."/>
            <person name="Tsuyumu S."/>
            <person name="Shi X."/>
            <person name="Hibbing M."/>
            <person name="Yap M.N."/>
            <person name="Carpentier M."/>
            <person name="Dassa E."/>
            <person name="Umehara M."/>
            <person name="Kim J.F."/>
            <person name="Rusch M."/>
            <person name="Soni P."/>
            <person name="Mayhew G.F."/>
            <person name="Fouts D.E."/>
            <person name="Gill S.R."/>
            <person name="Blattner F.R."/>
            <person name="Keen N.T."/>
            <person name="Perna N.T."/>
        </authorList>
    </citation>
    <scope>NUCLEOTIDE SEQUENCE [LARGE SCALE GENOMIC DNA]</scope>
    <source>
        <strain evidence="5 6">3937</strain>
    </source>
</reference>
<evidence type="ECO:0000313" key="6">
    <source>
        <dbReference type="Proteomes" id="UP000006859"/>
    </source>
</evidence>
<dbReference type="InterPro" id="IPR025532">
    <property type="entry name" value="G6P_1-epimerase"/>
</dbReference>
<dbReference type="Pfam" id="PF01263">
    <property type="entry name" value="Aldose_epim"/>
    <property type="match status" value="1"/>
</dbReference>
<keyword evidence="6" id="KW-1185">Reference proteome</keyword>
<comment type="catalytic activity">
    <reaction evidence="1">
        <text>alpha-D-glucose 6-phosphate = beta-D-glucose 6-phosphate</text>
        <dbReference type="Rhea" id="RHEA:16249"/>
        <dbReference type="ChEBI" id="CHEBI:58225"/>
        <dbReference type="ChEBI" id="CHEBI:58247"/>
        <dbReference type="EC" id="5.1.3.15"/>
    </reaction>
</comment>